<evidence type="ECO:0000259" key="3">
    <source>
        <dbReference type="PROSITE" id="PS50977"/>
    </source>
</evidence>
<dbReference type="Pfam" id="PF14246">
    <property type="entry name" value="TetR_C_7"/>
    <property type="match status" value="1"/>
</dbReference>
<dbReference type="RefSeq" id="WP_253755155.1">
    <property type="nucleotide sequence ID" value="NZ_JAMZDZ010000001.1"/>
</dbReference>
<gene>
    <name evidence="4" type="ORF">ACFOZ4_13080</name>
</gene>
<dbReference type="InterPro" id="IPR023772">
    <property type="entry name" value="DNA-bd_HTH_TetR-type_CS"/>
</dbReference>
<evidence type="ECO:0000256" key="1">
    <source>
        <dbReference type="ARBA" id="ARBA00023125"/>
    </source>
</evidence>
<dbReference type="InterPro" id="IPR009057">
    <property type="entry name" value="Homeodomain-like_sf"/>
</dbReference>
<dbReference type="PROSITE" id="PS50977">
    <property type="entry name" value="HTH_TETR_2"/>
    <property type="match status" value="1"/>
</dbReference>
<keyword evidence="1 2" id="KW-0238">DNA-binding</keyword>
<name>A0ABV8LKM8_9ACTN</name>
<organism evidence="4 5">
    <name type="scientific">Hamadaea flava</name>
    <dbReference type="NCBI Taxonomy" id="1742688"/>
    <lineage>
        <taxon>Bacteria</taxon>
        <taxon>Bacillati</taxon>
        <taxon>Actinomycetota</taxon>
        <taxon>Actinomycetes</taxon>
        <taxon>Micromonosporales</taxon>
        <taxon>Micromonosporaceae</taxon>
        <taxon>Hamadaea</taxon>
    </lineage>
</organism>
<dbReference type="PANTHER" id="PTHR30055">
    <property type="entry name" value="HTH-TYPE TRANSCRIPTIONAL REGULATOR RUTR"/>
    <property type="match status" value="1"/>
</dbReference>
<accession>A0ABV8LKM8</accession>
<evidence type="ECO:0000313" key="5">
    <source>
        <dbReference type="Proteomes" id="UP001595816"/>
    </source>
</evidence>
<comment type="caution">
    <text evidence="4">The sequence shown here is derived from an EMBL/GenBank/DDBJ whole genome shotgun (WGS) entry which is preliminary data.</text>
</comment>
<proteinExistence type="predicted"/>
<dbReference type="Pfam" id="PF00440">
    <property type="entry name" value="TetR_N"/>
    <property type="match status" value="1"/>
</dbReference>
<dbReference type="SUPFAM" id="SSF46689">
    <property type="entry name" value="Homeodomain-like"/>
    <property type="match status" value="1"/>
</dbReference>
<evidence type="ECO:0000313" key="4">
    <source>
        <dbReference type="EMBL" id="MFC4131537.1"/>
    </source>
</evidence>
<feature type="DNA-binding region" description="H-T-H motif" evidence="2">
    <location>
        <begin position="36"/>
        <end position="55"/>
    </location>
</feature>
<dbReference type="PRINTS" id="PR00455">
    <property type="entry name" value="HTHTETR"/>
</dbReference>
<dbReference type="Proteomes" id="UP001595816">
    <property type="component" value="Unassembled WGS sequence"/>
</dbReference>
<dbReference type="EMBL" id="JBHSAY010000006">
    <property type="protein sequence ID" value="MFC4131537.1"/>
    <property type="molecule type" value="Genomic_DNA"/>
</dbReference>
<feature type="domain" description="HTH tetR-type" evidence="3">
    <location>
        <begin position="13"/>
        <end position="73"/>
    </location>
</feature>
<protein>
    <submittedName>
        <fullName evidence="4">TetR/AcrR family transcriptional regulator</fullName>
    </submittedName>
</protein>
<keyword evidence="5" id="KW-1185">Reference proteome</keyword>
<evidence type="ECO:0000256" key="2">
    <source>
        <dbReference type="PROSITE-ProRule" id="PRU00335"/>
    </source>
</evidence>
<reference evidence="5" key="1">
    <citation type="journal article" date="2019" name="Int. J. Syst. Evol. Microbiol.">
        <title>The Global Catalogue of Microorganisms (GCM) 10K type strain sequencing project: providing services to taxonomists for standard genome sequencing and annotation.</title>
        <authorList>
            <consortium name="The Broad Institute Genomics Platform"/>
            <consortium name="The Broad Institute Genome Sequencing Center for Infectious Disease"/>
            <person name="Wu L."/>
            <person name="Ma J."/>
        </authorList>
    </citation>
    <scope>NUCLEOTIDE SEQUENCE [LARGE SCALE GENOMIC DNA]</scope>
    <source>
        <strain evidence="5">CGMCC 4.7289</strain>
    </source>
</reference>
<dbReference type="PROSITE" id="PS01081">
    <property type="entry name" value="HTH_TETR_1"/>
    <property type="match status" value="1"/>
</dbReference>
<dbReference type="InterPro" id="IPR001647">
    <property type="entry name" value="HTH_TetR"/>
</dbReference>
<dbReference type="PANTHER" id="PTHR30055:SF146">
    <property type="entry name" value="HTH-TYPE TRANSCRIPTIONAL DUAL REGULATOR CECR"/>
    <property type="match status" value="1"/>
</dbReference>
<dbReference type="Gene3D" id="1.10.357.10">
    <property type="entry name" value="Tetracycline Repressor, domain 2"/>
    <property type="match status" value="1"/>
</dbReference>
<dbReference type="InterPro" id="IPR039536">
    <property type="entry name" value="TetR_C_Proteobacteria"/>
</dbReference>
<dbReference type="InterPro" id="IPR050109">
    <property type="entry name" value="HTH-type_TetR-like_transc_reg"/>
</dbReference>
<sequence>MSETSQPPTRGRPAKRDAIVEAARAVFGRDGYARTTTDTIAREAGVSTRTLYKHFPSKEALFSSVLAMSAVRVADAFSAYLDDGLRDAAGPEEQLFVIGHALVAHGLDFPDHFALVQQINAERRHFPAEMLDGWLQAGPLRVRAEVVERLRVLVEEGVLRSGDLERMALHFTALTTFESTTLFREGRTPTREELAEMVAAGVRTFLYGYRTTED</sequence>